<dbReference type="InterPro" id="IPR010730">
    <property type="entry name" value="HET"/>
</dbReference>
<dbReference type="PANTHER" id="PTHR10622:SF10">
    <property type="entry name" value="HET DOMAIN-CONTAINING PROTEIN"/>
    <property type="match status" value="1"/>
</dbReference>
<feature type="region of interest" description="Disordered" evidence="1">
    <location>
        <begin position="1"/>
        <end position="20"/>
    </location>
</feature>
<evidence type="ECO:0000259" key="2">
    <source>
        <dbReference type="Pfam" id="PF06985"/>
    </source>
</evidence>
<dbReference type="EMBL" id="WHUW01000025">
    <property type="protein sequence ID" value="KAF8435391.1"/>
    <property type="molecule type" value="Genomic_DNA"/>
</dbReference>
<keyword evidence="4" id="KW-1185">Reference proteome</keyword>
<gene>
    <name evidence="3" type="ORF">L210DRAFT_954449</name>
</gene>
<sequence length="623" mass="71609">MRNVTKRGPSPISDSTQAAPPYRSANAAMLRSLVDLTPNSATHRLEQFKHWSPEQLRDLLEQQARLRGSVFGSNHNSNVLHLREILQSKLRSHVFHNMPIRVIKLPGMELMERNEVALYLIKTYVEKGADMAIHRITVADSTAQAHYAGKEMQGRAISEWLQGVTRFATLSHTWGQEEPSYKSFNEQRDMQGKKTSEYEKLQRFCDIAHNKYGVEFAWADTVCIDKSSSMELDESIRSMFAWYRDSDICIAYLGETNDLLDCPSDRWFTRGWTLQEILAPHRLKFYNKDWLPLTNFLNDKINHSDEEWLKRLGNSSDPNSNYSYQFHLLHHVILMATGLDMATICHFRPGVHTPSLPERMKWVARRLTTRAEDKAYCMMGVFGVSISVAYGEGAERAFFRLFAAILEVGCHRDWFVWGGKAIPREVHPSRMIPSSPECYLPRDDVGENDLLSMNTRDGELVTLTNLGVPMKMLVVPARVSYSETPSDFYSLSDIHISCPLSDEHVVVQGTASEWEGETEELRAQFSLGVLNIVSPETNPIPKRLYAILLRRRVQELLLTGQSTYPGYPKWEKWETNQALVFQCNERFRRMDVNDWSVIGITRSQVGWSERGDDPKIEFQTLYL</sequence>
<reference evidence="3" key="1">
    <citation type="submission" date="2019-10" db="EMBL/GenBank/DDBJ databases">
        <authorList>
            <consortium name="DOE Joint Genome Institute"/>
            <person name="Kuo A."/>
            <person name="Miyauchi S."/>
            <person name="Kiss E."/>
            <person name="Drula E."/>
            <person name="Kohler A."/>
            <person name="Sanchez-Garcia M."/>
            <person name="Andreopoulos B."/>
            <person name="Barry K.W."/>
            <person name="Bonito G."/>
            <person name="Buee M."/>
            <person name="Carver A."/>
            <person name="Chen C."/>
            <person name="Cichocki N."/>
            <person name="Clum A."/>
            <person name="Culley D."/>
            <person name="Crous P.W."/>
            <person name="Fauchery L."/>
            <person name="Girlanda M."/>
            <person name="Hayes R."/>
            <person name="Keri Z."/>
            <person name="LaButti K."/>
            <person name="Lipzen A."/>
            <person name="Lombard V."/>
            <person name="Magnuson J."/>
            <person name="Maillard F."/>
            <person name="Morin E."/>
            <person name="Murat C."/>
            <person name="Nolan M."/>
            <person name="Ohm R."/>
            <person name="Pangilinan J."/>
            <person name="Pereira M."/>
            <person name="Perotto S."/>
            <person name="Peter M."/>
            <person name="Riley R."/>
            <person name="Sitrit Y."/>
            <person name="Stielow B."/>
            <person name="Szollosi G."/>
            <person name="Zifcakova L."/>
            <person name="Stursova M."/>
            <person name="Spatafora J.W."/>
            <person name="Tedersoo L."/>
            <person name="Vaario L.-M."/>
            <person name="Yamada A."/>
            <person name="Yan M."/>
            <person name="Wang P."/>
            <person name="Xu J."/>
            <person name="Bruns T."/>
            <person name="Baldrian P."/>
            <person name="Vilgalys R."/>
            <person name="Henrissat B."/>
            <person name="Grigoriev I.V."/>
            <person name="Hibbett D."/>
            <person name="Nagy L.G."/>
            <person name="Martin F.M."/>
        </authorList>
    </citation>
    <scope>NUCLEOTIDE SEQUENCE</scope>
    <source>
        <strain evidence="3">BED1</strain>
    </source>
</reference>
<evidence type="ECO:0000256" key="1">
    <source>
        <dbReference type="SAM" id="MobiDB-lite"/>
    </source>
</evidence>
<feature type="domain" description="Heterokaryon incompatibility" evidence="2">
    <location>
        <begin position="167"/>
        <end position="258"/>
    </location>
</feature>
<reference evidence="3" key="2">
    <citation type="journal article" date="2020" name="Nat. Commun.">
        <title>Large-scale genome sequencing of mycorrhizal fungi provides insights into the early evolution of symbiotic traits.</title>
        <authorList>
            <person name="Miyauchi S."/>
            <person name="Kiss E."/>
            <person name="Kuo A."/>
            <person name="Drula E."/>
            <person name="Kohler A."/>
            <person name="Sanchez-Garcia M."/>
            <person name="Morin E."/>
            <person name="Andreopoulos B."/>
            <person name="Barry K.W."/>
            <person name="Bonito G."/>
            <person name="Buee M."/>
            <person name="Carver A."/>
            <person name="Chen C."/>
            <person name="Cichocki N."/>
            <person name="Clum A."/>
            <person name="Culley D."/>
            <person name="Crous P.W."/>
            <person name="Fauchery L."/>
            <person name="Girlanda M."/>
            <person name="Hayes R.D."/>
            <person name="Keri Z."/>
            <person name="LaButti K."/>
            <person name="Lipzen A."/>
            <person name="Lombard V."/>
            <person name="Magnuson J."/>
            <person name="Maillard F."/>
            <person name="Murat C."/>
            <person name="Nolan M."/>
            <person name="Ohm R.A."/>
            <person name="Pangilinan J."/>
            <person name="Pereira M.F."/>
            <person name="Perotto S."/>
            <person name="Peter M."/>
            <person name="Pfister S."/>
            <person name="Riley R."/>
            <person name="Sitrit Y."/>
            <person name="Stielow J.B."/>
            <person name="Szollosi G."/>
            <person name="Zifcakova L."/>
            <person name="Stursova M."/>
            <person name="Spatafora J.W."/>
            <person name="Tedersoo L."/>
            <person name="Vaario L.M."/>
            <person name="Yamada A."/>
            <person name="Yan M."/>
            <person name="Wang P."/>
            <person name="Xu J."/>
            <person name="Bruns T."/>
            <person name="Baldrian P."/>
            <person name="Vilgalys R."/>
            <person name="Dunand C."/>
            <person name="Henrissat B."/>
            <person name="Grigoriev I.V."/>
            <person name="Hibbett D."/>
            <person name="Nagy L.G."/>
            <person name="Martin F.M."/>
        </authorList>
    </citation>
    <scope>NUCLEOTIDE SEQUENCE</scope>
    <source>
        <strain evidence="3">BED1</strain>
    </source>
</reference>
<dbReference type="PANTHER" id="PTHR10622">
    <property type="entry name" value="HET DOMAIN-CONTAINING PROTEIN"/>
    <property type="match status" value="1"/>
</dbReference>
<accession>A0AAD4BNN8</accession>
<organism evidence="3 4">
    <name type="scientific">Boletus edulis BED1</name>
    <dbReference type="NCBI Taxonomy" id="1328754"/>
    <lineage>
        <taxon>Eukaryota</taxon>
        <taxon>Fungi</taxon>
        <taxon>Dikarya</taxon>
        <taxon>Basidiomycota</taxon>
        <taxon>Agaricomycotina</taxon>
        <taxon>Agaricomycetes</taxon>
        <taxon>Agaricomycetidae</taxon>
        <taxon>Boletales</taxon>
        <taxon>Boletineae</taxon>
        <taxon>Boletaceae</taxon>
        <taxon>Boletoideae</taxon>
        <taxon>Boletus</taxon>
    </lineage>
</organism>
<dbReference type="Proteomes" id="UP001194468">
    <property type="component" value="Unassembled WGS sequence"/>
</dbReference>
<proteinExistence type="predicted"/>
<evidence type="ECO:0000313" key="3">
    <source>
        <dbReference type="EMBL" id="KAF8435391.1"/>
    </source>
</evidence>
<dbReference type="Pfam" id="PF06985">
    <property type="entry name" value="HET"/>
    <property type="match status" value="1"/>
</dbReference>
<protein>
    <submittedName>
        <fullName evidence="3">Heterokaryon incompatibility protein-domain-containing protein</fullName>
    </submittedName>
</protein>
<comment type="caution">
    <text evidence="3">The sequence shown here is derived from an EMBL/GenBank/DDBJ whole genome shotgun (WGS) entry which is preliminary data.</text>
</comment>
<evidence type="ECO:0000313" key="4">
    <source>
        <dbReference type="Proteomes" id="UP001194468"/>
    </source>
</evidence>
<dbReference type="AlphaFoldDB" id="A0AAD4BNN8"/>
<name>A0AAD4BNN8_BOLED</name>